<gene>
    <name evidence="7" type="ORF">LCGC14_0652930</name>
</gene>
<proteinExistence type="predicted"/>
<dbReference type="PANTHER" id="PTHR30086:SF21">
    <property type="entry name" value="TRANSPORT PROTEIN"/>
    <property type="match status" value="1"/>
</dbReference>
<comment type="subcellular location">
    <subcellularLocation>
        <location evidence="1">Cell membrane</location>
        <topology evidence="1">Multi-pass membrane protein</topology>
    </subcellularLocation>
</comment>
<protein>
    <recommendedName>
        <fullName evidence="8">Lysine transporter LysE</fullName>
    </recommendedName>
</protein>
<accession>A0A0F9RFM0</accession>
<evidence type="ECO:0000256" key="4">
    <source>
        <dbReference type="ARBA" id="ARBA00022989"/>
    </source>
</evidence>
<evidence type="ECO:0000256" key="1">
    <source>
        <dbReference type="ARBA" id="ARBA00004651"/>
    </source>
</evidence>
<dbReference type="GO" id="GO:0005886">
    <property type="term" value="C:plasma membrane"/>
    <property type="evidence" value="ECO:0007669"/>
    <property type="project" value="UniProtKB-SubCell"/>
</dbReference>
<organism evidence="7">
    <name type="scientific">marine sediment metagenome</name>
    <dbReference type="NCBI Taxonomy" id="412755"/>
    <lineage>
        <taxon>unclassified sequences</taxon>
        <taxon>metagenomes</taxon>
        <taxon>ecological metagenomes</taxon>
    </lineage>
</organism>
<dbReference type="PANTHER" id="PTHR30086">
    <property type="entry name" value="ARGININE EXPORTER PROTEIN ARGO"/>
    <property type="match status" value="1"/>
</dbReference>
<reference evidence="7" key="1">
    <citation type="journal article" date="2015" name="Nature">
        <title>Complex archaea that bridge the gap between prokaryotes and eukaryotes.</title>
        <authorList>
            <person name="Spang A."/>
            <person name="Saw J.H."/>
            <person name="Jorgensen S.L."/>
            <person name="Zaremba-Niedzwiedzka K."/>
            <person name="Martijn J."/>
            <person name="Lind A.E."/>
            <person name="van Eijk R."/>
            <person name="Schleper C."/>
            <person name="Guy L."/>
            <person name="Ettema T.J."/>
        </authorList>
    </citation>
    <scope>NUCLEOTIDE SEQUENCE</scope>
</reference>
<evidence type="ECO:0000256" key="6">
    <source>
        <dbReference type="SAM" id="Phobius"/>
    </source>
</evidence>
<evidence type="ECO:0000256" key="3">
    <source>
        <dbReference type="ARBA" id="ARBA00022692"/>
    </source>
</evidence>
<evidence type="ECO:0008006" key="8">
    <source>
        <dbReference type="Google" id="ProtNLM"/>
    </source>
</evidence>
<feature type="transmembrane region" description="Helical" evidence="6">
    <location>
        <begin position="129"/>
        <end position="149"/>
    </location>
</feature>
<dbReference type="EMBL" id="LAZR01001222">
    <property type="protein sequence ID" value="KKN48422.1"/>
    <property type="molecule type" value="Genomic_DNA"/>
</dbReference>
<keyword evidence="5 6" id="KW-0472">Membrane</keyword>
<feature type="transmembrane region" description="Helical" evidence="6">
    <location>
        <begin position="42"/>
        <end position="67"/>
    </location>
</feature>
<keyword evidence="2" id="KW-1003">Cell membrane</keyword>
<evidence type="ECO:0000313" key="7">
    <source>
        <dbReference type="EMBL" id="KKN48422.1"/>
    </source>
</evidence>
<evidence type="ECO:0000256" key="5">
    <source>
        <dbReference type="ARBA" id="ARBA00023136"/>
    </source>
</evidence>
<dbReference type="InterPro" id="IPR001123">
    <property type="entry name" value="LeuE-type"/>
</dbReference>
<feature type="transmembrane region" description="Helical" evidence="6">
    <location>
        <begin position="187"/>
        <end position="205"/>
    </location>
</feature>
<comment type="caution">
    <text evidence="7">The sequence shown here is derived from an EMBL/GenBank/DDBJ whole genome shotgun (WGS) entry which is preliminary data.</text>
</comment>
<dbReference type="AlphaFoldDB" id="A0A0F9RFM0"/>
<evidence type="ECO:0000256" key="2">
    <source>
        <dbReference type="ARBA" id="ARBA00022475"/>
    </source>
</evidence>
<sequence>MSSYWPEFFTVALVHLLAVASPGPDFAVMLRQALCQSRKNAIITSIGIGGGILVHVSYSLLGIGLIIQQSVLLFSILKIAGALYLTWIAVHCLRARAGGIHVQTEPGTLQSGFAALRLGFLTNALNPKATLFFVSLFSVVISPGTPVAIQAGYGVYMAVATGGWFTLVAIFFTLPAVRKGFNRFGHWLDRLMGGVLLLLAGQLLLSTVSGAEPLSDSSTSMDQ</sequence>
<name>A0A0F9RFM0_9ZZZZ</name>
<dbReference type="Pfam" id="PF01810">
    <property type="entry name" value="LysE"/>
    <property type="match status" value="1"/>
</dbReference>
<dbReference type="GO" id="GO:0015171">
    <property type="term" value="F:amino acid transmembrane transporter activity"/>
    <property type="evidence" value="ECO:0007669"/>
    <property type="project" value="TreeGrafter"/>
</dbReference>
<feature type="transmembrane region" description="Helical" evidence="6">
    <location>
        <begin position="155"/>
        <end position="175"/>
    </location>
</feature>
<keyword evidence="3 6" id="KW-0812">Transmembrane</keyword>
<keyword evidence="4 6" id="KW-1133">Transmembrane helix</keyword>
<feature type="transmembrane region" description="Helical" evidence="6">
    <location>
        <begin position="73"/>
        <end position="93"/>
    </location>
</feature>
<dbReference type="PIRSF" id="PIRSF006324">
    <property type="entry name" value="LeuE"/>
    <property type="match status" value="1"/>
</dbReference>